<comment type="caution">
    <text evidence="7">The sequence shown here is derived from an EMBL/GenBank/DDBJ whole genome shotgun (WGS) entry which is preliminary data.</text>
</comment>
<evidence type="ECO:0000313" key="7">
    <source>
        <dbReference type="EMBL" id="KAF0454261.1"/>
    </source>
</evidence>
<dbReference type="SUPFAM" id="SSF51735">
    <property type="entry name" value="NAD(P)-binding Rossmann-fold domains"/>
    <property type="match status" value="1"/>
</dbReference>
<dbReference type="EMBL" id="WTPW01001132">
    <property type="protein sequence ID" value="KAF0454261.1"/>
    <property type="molecule type" value="Genomic_DNA"/>
</dbReference>
<reference evidence="7 8" key="1">
    <citation type="journal article" date="2019" name="Environ. Microbiol.">
        <title>At the nexus of three kingdoms: the genome of the mycorrhizal fungus Gigaspora margarita provides insights into plant, endobacterial and fungal interactions.</title>
        <authorList>
            <person name="Venice F."/>
            <person name="Ghignone S."/>
            <person name="Salvioli di Fossalunga A."/>
            <person name="Amselem J."/>
            <person name="Novero M."/>
            <person name="Xianan X."/>
            <person name="Sedzielewska Toro K."/>
            <person name="Morin E."/>
            <person name="Lipzen A."/>
            <person name="Grigoriev I.V."/>
            <person name="Henrissat B."/>
            <person name="Martin F.M."/>
            <person name="Bonfante P."/>
        </authorList>
    </citation>
    <scope>NUCLEOTIDE SEQUENCE [LARGE SCALE GENOMIC DNA]</scope>
    <source>
        <strain evidence="7 8">BEG34</strain>
    </source>
</reference>
<keyword evidence="6" id="KW-0812">Transmembrane</keyword>
<dbReference type="GO" id="GO:0016020">
    <property type="term" value="C:membrane"/>
    <property type="evidence" value="ECO:0007669"/>
    <property type="project" value="TreeGrafter"/>
</dbReference>
<dbReference type="Pfam" id="PF00106">
    <property type="entry name" value="adh_short"/>
    <property type="match status" value="1"/>
</dbReference>
<dbReference type="PRINTS" id="PR00081">
    <property type="entry name" value="GDHRDH"/>
</dbReference>
<dbReference type="PROSITE" id="PS00061">
    <property type="entry name" value="ADH_SHORT"/>
    <property type="match status" value="1"/>
</dbReference>
<dbReference type="PRINTS" id="PR00080">
    <property type="entry name" value="SDRFAMILY"/>
</dbReference>
<evidence type="ECO:0000313" key="8">
    <source>
        <dbReference type="Proteomes" id="UP000439903"/>
    </source>
</evidence>
<accession>A0A8H4A944</accession>
<dbReference type="OrthoDB" id="1933717at2759"/>
<dbReference type="NCBIfam" id="NF004825">
    <property type="entry name" value="PRK06181.1"/>
    <property type="match status" value="1"/>
</dbReference>
<evidence type="ECO:0000256" key="2">
    <source>
        <dbReference type="ARBA" id="ARBA00022857"/>
    </source>
</evidence>
<feature type="transmembrane region" description="Helical" evidence="6">
    <location>
        <begin position="20"/>
        <end position="39"/>
    </location>
</feature>
<keyword evidence="3" id="KW-0560">Oxidoreductase</keyword>
<dbReference type="InterPro" id="IPR020904">
    <property type="entry name" value="Sc_DH/Rdtase_CS"/>
</dbReference>
<dbReference type="PANTHER" id="PTHR44196:SF1">
    <property type="entry name" value="DEHYDROGENASE_REDUCTASE SDR FAMILY MEMBER 7B"/>
    <property type="match status" value="1"/>
</dbReference>
<sequence length="317" mass="35672">MIVFLMILSFLSVVYINESIVFFCFIVGFPILYIINLYMKFIYHQSARQWSPKEKVVIITGASSGIGESLAYQFSRHGCILVLCARREALLAEVSKNCKLQGAKDVITVKVDVTKESEITTLIQQIEKEYNRIDCLILNAGISMGERLDEINDFNLIRKLMEVNYFGSTNFVYQALPLLKRSPKSRIVVVSSAAGLVGAPLRTGYSGSKFALRGFFTALACELSDNDIYVTIAYPGPVRTQINKARLGKDPHELDTSGGITPEKCAQIIYEATLNGDMEVMFETLGRAVRIMEGPFLYLNYWLVNKVQRSLNKNKRK</sequence>
<proteinExistence type="inferred from homology"/>
<protein>
    <submittedName>
        <fullName evidence="7">Short chain dehydrogenase</fullName>
    </submittedName>
</protein>
<comment type="function">
    <text evidence="4">Putative oxidoreductase.</text>
</comment>
<dbReference type="InterPro" id="IPR036291">
    <property type="entry name" value="NAD(P)-bd_dom_sf"/>
</dbReference>
<dbReference type="Gene3D" id="3.40.50.720">
    <property type="entry name" value="NAD(P)-binding Rossmann-like Domain"/>
    <property type="match status" value="1"/>
</dbReference>
<evidence type="ECO:0000256" key="3">
    <source>
        <dbReference type="ARBA" id="ARBA00023002"/>
    </source>
</evidence>
<evidence type="ECO:0000256" key="4">
    <source>
        <dbReference type="ARBA" id="ARBA00037096"/>
    </source>
</evidence>
<keyword evidence="8" id="KW-1185">Reference proteome</keyword>
<name>A0A8H4A944_GIGMA</name>
<dbReference type="PANTHER" id="PTHR44196">
    <property type="entry name" value="DEHYDROGENASE/REDUCTASE SDR FAMILY MEMBER 7B"/>
    <property type="match status" value="1"/>
</dbReference>
<keyword evidence="6" id="KW-0472">Membrane</keyword>
<keyword evidence="2" id="KW-0521">NADP</keyword>
<organism evidence="7 8">
    <name type="scientific">Gigaspora margarita</name>
    <dbReference type="NCBI Taxonomy" id="4874"/>
    <lineage>
        <taxon>Eukaryota</taxon>
        <taxon>Fungi</taxon>
        <taxon>Fungi incertae sedis</taxon>
        <taxon>Mucoromycota</taxon>
        <taxon>Glomeromycotina</taxon>
        <taxon>Glomeromycetes</taxon>
        <taxon>Diversisporales</taxon>
        <taxon>Gigasporaceae</taxon>
        <taxon>Gigaspora</taxon>
    </lineage>
</organism>
<keyword evidence="6" id="KW-1133">Transmembrane helix</keyword>
<evidence type="ECO:0000256" key="5">
    <source>
        <dbReference type="RuleBase" id="RU000363"/>
    </source>
</evidence>
<comment type="similarity">
    <text evidence="1 5">Belongs to the short-chain dehydrogenases/reductases (SDR) family.</text>
</comment>
<evidence type="ECO:0000256" key="6">
    <source>
        <dbReference type="SAM" id="Phobius"/>
    </source>
</evidence>
<dbReference type="InterPro" id="IPR002347">
    <property type="entry name" value="SDR_fam"/>
</dbReference>
<dbReference type="GO" id="GO:0016491">
    <property type="term" value="F:oxidoreductase activity"/>
    <property type="evidence" value="ECO:0007669"/>
    <property type="project" value="UniProtKB-KW"/>
</dbReference>
<dbReference type="Proteomes" id="UP000439903">
    <property type="component" value="Unassembled WGS sequence"/>
</dbReference>
<gene>
    <name evidence="7" type="ORF">F8M41_001643</name>
</gene>
<dbReference type="AlphaFoldDB" id="A0A8H4A944"/>
<evidence type="ECO:0000256" key="1">
    <source>
        <dbReference type="ARBA" id="ARBA00006484"/>
    </source>
</evidence>